<dbReference type="InParanoid" id="A0A2P5G041"/>
<comment type="similarity">
    <text evidence="1">Belongs to the UDP-glycosyltransferase family.</text>
</comment>
<keyword evidence="3" id="KW-0808">Transferase</keyword>
<keyword evidence="2" id="KW-0328">Glycosyltransferase</keyword>
<dbReference type="EMBL" id="JXTC01000002">
    <property type="protein sequence ID" value="POO03401.1"/>
    <property type="molecule type" value="Genomic_DNA"/>
</dbReference>
<protein>
    <submittedName>
        <fullName evidence="3">UDP-glucuronosyl/UDP-glucosyltransferase</fullName>
    </submittedName>
</protein>
<comment type="caution">
    <text evidence="3">The sequence shown here is derived from an EMBL/GenBank/DDBJ whole genome shotgun (WGS) entry which is preliminary data.</text>
</comment>
<organism evidence="3 4">
    <name type="scientific">Trema orientale</name>
    <name type="common">Charcoal tree</name>
    <name type="synonym">Celtis orientalis</name>
    <dbReference type="NCBI Taxonomy" id="63057"/>
    <lineage>
        <taxon>Eukaryota</taxon>
        <taxon>Viridiplantae</taxon>
        <taxon>Streptophyta</taxon>
        <taxon>Embryophyta</taxon>
        <taxon>Tracheophyta</taxon>
        <taxon>Spermatophyta</taxon>
        <taxon>Magnoliopsida</taxon>
        <taxon>eudicotyledons</taxon>
        <taxon>Gunneridae</taxon>
        <taxon>Pentapetalae</taxon>
        <taxon>rosids</taxon>
        <taxon>fabids</taxon>
        <taxon>Rosales</taxon>
        <taxon>Cannabaceae</taxon>
        <taxon>Trema</taxon>
    </lineage>
</organism>
<dbReference type="Gene3D" id="3.40.50.2000">
    <property type="entry name" value="Glycogen Phosphorylase B"/>
    <property type="match status" value="2"/>
</dbReference>
<evidence type="ECO:0000256" key="1">
    <source>
        <dbReference type="ARBA" id="ARBA00009995"/>
    </source>
</evidence>
<proteinExistence type="inferred from homology"/>
<dbReference type="SUPFAM" id="SSF53756">
    <property type="entry name" value="UDP-Glycosyltransferase/glycogen phosphorylase"/>
    <property type="match status" value="2"/>
</dbReference>
<keyword evidence="4" id="KW-1185">Reference proteome</keyword>
<dbReference type="OrthoDB" id="5835829at2759"/>
<dbReference type="Proteomes" id="UP000237000">
    <property type="component" value="Unassembled WGS sequence"/>
</dbReference>
<accession>A0A2P5G041</accession>
<evidence type="ECO:0000313" key="3">
    <source>
        <dbReference type="EMBL" id="POO03401.1"/>
    </source>
</evidence>
<dbReference type="PANTHER" id="PTHR48047:SF107">
    <property type="entry name" value="UDP-GLYCOSYLTRANSFERASE 92A1-LIKE"/>
    <property type="match status" value="1"/>
</dbReference>
<sequence length="361" mass="40327">MDHRPHIAFAELPFSGPENTENLPPSKIVDLLHSSRNLEQPFRRLFCDITAKEGRPRFASSPTGGAYGTLASISMWLHLPHRCTGSDEFAIPGFPERCRFHRSQLNPQVREADKSDPWSRFMLPQISLSLKSHGWLCNTVEEIEPLGLESLRTFIKLPVWSIGEHNRCFPDDGIGQRFGNEWEAFRLGGEASTRFRRERRVSTRMASGRVRRANEENQTGVDSAELGAPVGDFVAQIDCGVSEPLQSLSRGVPIVAWPLAAEQAYNSKMLREEMGVSLELPRGSESCVGEEEVKKVVDLAMDGNGKGGKMRKEAFVIKEQIRDAIRVEGQLKGSSVKALDDFLGFVLTRTEELSKSNLFSE</sequence>
<reference evidence="4" key="1">
    <citation type="submission" date="2016-06" db="EMBL/GenBank/DDBJ databases">
        <title>Parallel loss of symbiosis genes in relatives of nitrogen-fixing non-legume Parasponia.</title>
        <authorList>
            <person name="Van Velzen R."/>
            <person name="Holmer R."/>
            <person name="Bu F."/>
            <person name="Rutten L."/>
            <person name="Van Zeijl A."/>
            <person name="Liu W."/>
            <person name="Santuari L."/>
            <person name="Cao Q."/>
            <person name="Sharma T."/>
            <person name="Shen D."/>
            <person name="Roswanjaya Y."/>
            <person name="Wardhani T."/>
            <person name="Kalhor M.S."/>
            <person name="Jansen J."/>
            <person name="Van den Hoogen J."/>
            <person name="Gungor B."/>
            <person name="Hartog M."/>
            <person name="Hontelez J."/>
            <person name="Verver J."/>
            <person name="Yang W.-C."/>
            <person name="Schijlen E."/>
            <person name="Repin R."/>
            <person name="Schilthuizen M."/>
            <person name="Schranz E."/>
            <person name="Heidstra R."/>
            <person name="Miyata K."/>
            <person name="Fedorova E."/>
            <person name="Kohlen W."/>
            <person name="Bisseling T."/>
            <person name="Smit S."/>
            <person name="Geurts R."/>
        </authorList>
    </citation>
    <scope>NUCLEOTIDE SEQUENCE [LARGE SCALE GENOMIC DNA]</scope>
    <source>
        <strain evidence="4">cv. RG33-2</strain>
    </source>
</reference>
<dbReference type="GO" id="GO:0035251">
    <property type="term" value="F:UDP-glucosyltransferase activity"/>
    <property type="evidence" value="ECO:0007669"/>
    <property type="project" value="TreeGrafter"/>
</dbReference>
<dbReference type="AlphaFoldDB" id="A0A2P5G041"/>
<dbReference type="PANTHER" id="PTHR48047">
    <property type="entry name" value="GLYCOSYLTRANSFERASE"/>
    <property type="match status" value="1"/>
</dbReference>
<name>A0A2P5G041_TREOI</name>
<evidence type="ECO:0000313" key="4">
    <source>
        <dbReference type="Proteomes" id="UP000237000"/>
    </source>
</evidence>
<evidence type="ECO:0000256" key="2">
    <source>
        <dbReference type="ARBA" id="ARBA00022676"/>
    </source>
</evidence>
<dbReference type="STRING" id="63057.A0A2P5G041"/>
<gene>
    <name evidence="3" type="ORF">TorRG33x02_006060</name>
</gene>